<evidence type="ECO:0000313" key="5">
    <source>
        <dbReference type="Proteomes" id="UP001608902"/>
    </source>
</evidence>
<evidence type="ECO:0000259" key="3">
    <source>
        <dbReference type="Pfam" id="PF21057"/>
    </source>
</evidence>
<dbReference type="Proteomes" id="UP001608902">
    <property type="component" value="Unassembled WGS sequence"/>
</dbReference>
<gene>
    <name evidence="4" type="ORF">AB6A40_009240</name>
</gene>
<dbReference type="EMBL" id="JBGFUD010009510">
    <property type="protein sequence ID" value="MFH4982531.1"/>
    <property type="molecule type" value="Genomic_DNA"/>
</dbReference>
<accession>A0ABD6ET87</accession>
<evidence type="ECO:0000313" key="4">
    <source>
        <dbReference type="EMBL" id="MFH4982531.1"/>
    </source>
</evidence>
<evidence type="ECO:0008006" key="6">
    <source>
        <dbReference type="Google" id="ProtNLM"/>
    </source>
</evidence>
<organism evidence="4 5">
    <name type="scientific">Gnathostoma spinigerum</name>
    <dbReference type="NCBI Taxonomy" id="75299"/>
    <lineage>
        <taxon>Eukaryota</taxon>
        <taxon>Metazoa</taxon>
        <taxon>Ecdysozoa</taxon>
        <taxon>Nematoda</taxon>
        <taxon>Chromadorea</taxon>
        <taxon>Rhabditida</taxon>
        <taxon>Spirurina</taxon>
        <taxon>Gnathostomatomorpha</taxon>
        <taxon>Gnathostomatoidea</taxon>
        <taxon>Gnathostomatidae</taxon>
        <taxon>Gnathostoma</taxon>
    </lineage>
</organism>
<evidence type="ECO:0000259" key="2">
    <source>
        <dbReference type="Pfam" id="PF05603"/>
    </source>
</evidence>
<proteinExistence type="inferred from homology"/>
<dbReference type="PANTHER" id="PTHR12925:SF0">
    <property type="entry name" value="PROTEIN HIKESHI"/>
    <property type="match status" value="1"/>
</dbReference>
<dbReference type="InterPro" id="IPR031318">
    <property type="entry name" value="OPI10"/>
</dbReference>
<dbReference type="InterPro" id="IPR008493">
    <property type="entry name" value="Hikeshi-like_N"/>
</dbReference>
<dbReference type="AlphaFoldDB" id="A0ABD6ET87"/>
<dbReference type="Pfam" id="PF21057">
    <property type="entry name" value="Hikeshi-like_C"/>
    <property type="match status" value="1"/>
</dbReference>
<dbReference type="InterPro" id="IPR048364">
    <property type="entry name" value="Hikeshi-like_C"/>
</dbReference>
<evidence type="ECO:0000256" key="1">
    <source>
        <dbReference type="ARBA" id="ARBA00006623"/>
    </source>
</evidence>
<feature type="domain" description="Hikeshi-like N-terminal" evidence="2">
    <location>
        <begin position="21"/>
        <end position="145"/>
    </location>
</feature>
<feature type="domain" description="Hikeshi-like C-terminal" evidence="3">
    <location>
        <begin position="156"/>
        <end position="216"/>
    </location>
</feature>
<protein>
    <recommendedName>
        <fullName evidence="6">Hikeshi-like domain-containing protein</fullName>
    </recommendedName>
</protein>
<comment type="caution">
    <text evidence="4">The sequence shown here is derived from an EMBL/GenBank/DDBJ whole genome shotgun (WGS) entry which is preliminary data.</text>
</comment>
<dbReference type="PANTHER" id="PTHR12925">
    <property type="entry name" value="HIKESHI FAMILY MEMBER"/>
    <property type="match status" value="1"/>
</dbReference>
<name>A0ABD6ET87_9BILA</name>
<dbReference type="Pfam" id="PF05603">
    <property type="entry name" value="Hikeshi-like_N"/>
    <property type="match status" value="1"/>
</dbReference>
<reference evidence="4 5" key="1">
    <citation type="submission" date="2024-08" db="EMBL/GenBank/DDBJ databases">
        <title>Gnathostoma spinigerum genome.</title>
        <authorList>
            <person name="Gonzalez-Bertolin B."/>
            <person name="Monzon S."/>
            <person name="Zaballos A."/>
            <person name="Jimenez P."/>
            <person name="Dekumyoy P."/>
            <person name="Varona S."/>
            <person name="Cuesta I."/>
            <person name="Sumanam S."/>
            <person name="Adisakwattana P."/>
            <person name="Gasser R.B."/>
            <person name="Hernandez-Gonzalez A."/>
            <person name="Young N.D."/>
            <person name="Perteguer M.J."/>
        </authorList>
    </citation>
    <scope>NUCLEOTIDE SEQUENCE [LARGE SCALE GENOMIC DNA]</scope>
    <source>
        <strain evidence="4">AL3</strain>
        <tissue evidence="4">Liver</tissue>
    </source>
</reference>
<keyword evidence="5" id="KW-1185">Reference proteome</keyword>
<comment type="similarity">
    <text evidence="1">Belongs to the OPI10 family.</text>
</comment>
<sequence>MDTSFSTMAASSPAQNIFGVIVAGRLLQANFVQASETEFVTEVPDANTINHVVVFLTGVQPFPEGLGGSVFVGWPQDSGVMNWYYLGFICNSKPSAIFRVAQLHKLDTFDESVFSSMAMPTGGHSSAQIGISVEQLSVISSRVPAGGTTPSQQAALVEFSQKMLENFVNYAQSFVVRLPQPQNLGCIQEYIPASVIQSWYNNFKSRLQQNPNFWRNLS</sequence>